<proteinExistence type="predicted"/>
<organism evidence="2 3">
    <name type="scientific">Pseudonocardia eucalypti</name>
    <dbReference type="NCBI Taxonomy" id="648755"/>
    <lineage>
        <taxon>Bacteria</taxon>
        <taxon>Bacillati</taxon>
        <taxon>Actinomycetota</taxon>
        <taxon>Actinomycetes</taxon>
        <taxon>Pseudonocardiales</taxon>
        <taxon>Pseudonocardiaceae</taxon>
        <taxon>Pseudonocardia</taxon>
    </lineage>
</organism>
<feature type="region of interest" description="Disordered" evidence="1">
    <location>
        <begin position="33"/>
        <end position="59"/>
    </location>
</feature>
<name>A0ABP9QMC9_9PSEU</name>
<evidence type="ECO:0000256" key="1">
    <source>
        <dbReference type="SAM" id="MobiDB-lite"/>
    </source>
</evidence>
<reference evidence="3" key="1">
    <citation type="journal article" date="2019" name="Int. J. Syst. Evol. Microbiol.">
        <title>The Global Catalogue of Microorganisms (GCM) 10K type strain sequencing project: providing services to taxonomists for standard genome sequencing and annotation.</title>
        <authorList>
            <consortium name="The Broad Institute Genomics Platform"/>
            <consortium name="The Broad Institute Genome Sequencing Center for Infectious Disease"/>
            <person name="Wu L."/>
            <person name="Ma J."/>
        </authorList>
    </citation>
    <scope>NUCLEOTIDE SEQUENCE [LARGE SCALE GENOMIC DNA]</scope>
    <source>
        <strain evidence="3">JCM 18303</strain>
    </source>
</reference>
<keyword evidence="3" id="KW-1185">Reference proteome</keyword>
<gene>
    <name evidence="2" type="ORF">GCM10023321_52860</name>
</gene>
<dbReference type="EMBL" id="BAABJP010000030">
    <property type="protein sequence ID" value="GAA5164429.1"/>
    <property type="molecule type" value="Genomic_DNA"/>
</dbReference>
<sequence>MRERIREREPSAAADVVARMLDRPGLRRLEEVARRANGDRRRRRVSGEGVLPKAEPGTG</sequence>
<dbReference type="RefSeq" id="WP_185062382.1">
    <property type="nucleotide sequence ID" value="NZ_BAABJP010000030.1"/>
</dbReference>
<evidence type="ECO:0000313" key="3">
    <source>
        <dbReference type="Proteomes" id="UP001428817"/>
    </source>
</evidence>
<protein>
    <submittedName>
        <fullName evidence="2">Uncharacterized protein</fullName>
    </submittedName>
</protein>
<accession>A0ABP9QMC9</accession>
<comment type="caution">
    <text evidence="2">The sequence shown here is derived from an EMBL/GenBank/DDBJ whole genome shotgun (WGS) entry which is preliminary data.</text>
</comment>
<dbReference type="Proteomes" id="UP001428817">
    <property type="component" value="Unassembled WGS sequence"/>
</dbReference>
<evidence type="ECO:0000313" key="2">
    <source>
        <dbReference type="EMBL" id="GAA5164429.1"/>
    </source>
</evidence>